<name>A0A0A9F6V9_ARUDO</name>
<accession>A0A0A9F6V9</accession>
<dbReference type="AlphaFoldDB" id="A0A0A9F6V9"/>
<reference evidence="1" key="1">
    <citation type="submission" date="2014-09" db="EMBL/GenBank/DDBJ databases">
        <authorList>
            <person name="Magalhaes I.L.F."/>
            <person name="Oliveira U."/>
            <person name="Santos F.R."/>
            <person name="Vidigal T.H.D.A."/>
            <person name="Brescovit A.D."/>
            <person name="Santos A.J."/>
        </authorList>
    </citation>
    <scope>NUCLEOTIDE SEQUENCE</scope>
    <source>
        <tissue evidence="1">Shoot tissue taken approximately 20 cm above the soil surface</tissue>
    </source>
</reference>
<proteinExistence type="predicted"/>
<dbReference type="EMBL" id="GBRH01189136">
    <property type="protein sequence ID" value="JAE08760.1"/>
    <property type="molecule type" value="Transcribed_RNA"/>
</dbReference>
<protein>
    <submittedName>
        <fullName evidence="1">Uncharacterized protein</fullName>
    </submittedName>
</protein>
<evidence type="ECO:0000313" key="1">
    <source>
        <dbReference type="EMBL" id="JAE08760.1"/>
    </source>
</evidence>
<sequence>MRQAKTLKICANHLGNLSPRDFSVAISIWIGGFLTL</sequence>
<organism evidence="1">
    <name type="scientific">Arundo donax</name>
    <name type="common">Giant reed</name>
    <name type="synonym">Donax arundinaceus</name>
    <dbReference type="NCBI Taxonomy" id="35708"/>
    <lineage>
        <taxon>Eukaryota</taxon>
        <taxon>Viridiplantae</taxon>
        <taxon>Streptophyta</taxon>
        <taxon>Embryophyta</taxon>
        <taxon>Tracheophyta</taxon>
        <taxon>Spermatophyta</taxon>
        <taxon>Magnoliopsida</taxon>
        <taxon>Liliopsida</taxon>
        <taxon>Poales</taxon>
        <taxon>Poaceae</taxon>
        <taxon>PACMAD clade</taxon>
        <taxon>Arundinoideae</taxon>
        <taxon>Arundineae</taxon>
        <taxon>Arundo</taxon>
    </lineage>
</organism>
<reference evidence="1" key="2">
    <citation type="journal article" date="2015" name="Data Brief">
        <title>Shoot transcriptome of the giant reed, Arundo donax.</title>
        <authorList>
            <person name="Barrero R.A."/>
            <person name="Guerrero F.D."/>
            <person name="Moolhuijzen P."/>
            <person name="Goolsby J.A."/>
            <person name="Tidwell J."/>
            <person name="Bellgard S.E."/>
            <person name="Bellgard M.I."/>
        </authorList>
    </citation>
    <scope>NUCLEOTIDE SEQUENCE</scope>
    <source>
        <tissue evidence="1">Shoot tissue taken approximately 20 cm above the soil surface</tissue>
    </source>
</reference>